<keyword evidence="3" id="KW-1185">Reference proteome</keyword>
<dbReference type="Proteomes" id="UP000722165">
    <property type="component" value="Unassembled WGS sequence"/>
</dbReference>
<protein>
    <recommendedName>
        <fullName evidence="1">Extradiol ring-cleavage dioxygenase LigAB LigA subunit domain-containing protein</fullName>
    </recommendedName>
</protein>
<evidence type="ECO:0000259" key="1">
    <source>
        <dbReference type="Pfam" id="PF07746"/>
    </source>
</evidence>
<dbReference type="Pfam" id="PF07746">
    <property type="entry name" value="LigA"/>
    <property type="match status" value="1"/>
</dbReference>
<dbReference type="InterPro" id="IPR011986">
    <property type="entry name" value="Xdiol_dOase_LigA"/>
</dbReference>
<name>A0ABS6NMD5_9BURK</name>
<gene>
    <name evidence="2" type="ORF">KU392_05895</name>
</gene>
<comment type="caution">
    <text evidence="2">The sequence shown here is derived from an EMBL/GenBank/DDBJ whole genome shotgun (WGS) entry which is preliminary data.</text>
</comment>
<reference evidence="2 3" key="1">
    <citation type="submission" date="2021-06" db="EMBL/GenBank/DDBJ databases">
        <authorList>
            <person name="Lu T."/>
            <person name="Wang Q."/>
            <person name="Han X."/>
        </authorList>
    </citation>
    <scope>NUCLEOTIDE SEQUENCE [LARGE SCALE GENOMIC DNA]</scope>
    <source>
        <strain evidence="2 3">LAM0050</strain>
    </source>
</reference>
<feature type="domain" description="Extradiol ring-cleavage dioxygenase LigAB LigA subunit" evidence="1">
    <location>
        <begin position="36"/>
        <end position="121"/>
    </location>
</feature>
<evidence type="ECO:0000313" key="3">
    <source>
        <dbReference type="Proteomes" id="UP000722165"/>
    </source>
</evidence>
<evidence type="ECO:0000313" key="2">
    <source>
        <dbReference type="EMBL" id="MBV4396787.1"/>
    </source>
</evidence>
<dbReference type="RefSeq" id="WP_217734845.1">
    <property type="nucleotide sequence ID" value="NZ_JAHSPR010000003.1"/>
</dbReference>
<dbReference type="EMBL" id="JAHSPR010000003">
    <property type="protein sequence ID" value="MBV4396787.1"/>
    <property type="molecule type" value="Genomic_DNA"/>
</dbReference>
<sequence>MMNTKSQDIQKKLGPRITLKGLCPLTTERAERGYRLTKFLTSMRSVKQRTFFLNNEESCMDRFGLNDQEKEMVRNRAFTKMMEYGACTVAIGKANGAFKTSLMERGASELGMTVDEFVRIRKEANKGYIWQS</sequence>
<accession>A0ABS6NMD5</accession>
<organism evidence="2 3">
    <name type="scientific">Advenella alkanexedens</name>
    <dbReference type="NCBI Taxonomy" id="1481665"/>
    <lineage>
        <taxon>Bacteria</taxon>
        <taxon>Pseudomonadati</taxon>
        <taxon>Pseudomonadota</taxon>
        <taxon>Betaproteobacteria</taxon>
        <taxon>Burkholderiales</taxon>
        <taxon>Alcaligenaceae</taxon>
    </lineage>
</organism>
<proteinExistence type="predicted"/>